<dbReference type="GO" id="GO:0000976">
    <property type="term" value="F:transcription cis-regulatory region binding"/>
    <property type="evidence" value="ECO:0007669"/>
    <property type="project" value="TreeGrafter"/>
</dbReference>
<keyword evidence="3" id="KW-0804">Transcription</keyword>
<dbReference type="SUPFAM" id="SSF53822">
    <property type="entry name" value="Periplasmic binding protein-like I"/>
    <property type="match status" value="1"/>
</dbReference>
<dbReference type="CDD" id="cd01544">
    <property type="entry name" value="PBP1_GalR"/>
    <property type="match status" value="1"/>
</dbReference>
<dbReference type="SMART" id="SM00354">
    <property type="entry name" value="HTH_LACI"/>
    <property type="match status" value="1"/>
</dbReference>
<dbReference type="eggNOG" id="COG1609">
    <property type="taxonomic scope" value="Bacteria"/>
</dbReference>
<dbReference type="EMBL" id="ARZA01000105">
    <property type="protein sequence ID" value="EOD00904.1"/>
    <property type="molecule type" value="Genomic_DNA"/>
</dbReference>
<comment type="caution">
    <text evidence="5">The sequence shown here is derived from an EMBL/GenBank/DDBJ whole genome shotgun (WGS) entry which is preliminary data.</text>
</comment>
<reference evidence="5 6" key="1">
    <citation type="journal article" date="2015" name="Geomicrobiol. J.">
        <title>Caldisalinibacter kiritimatiensis gen. nov., sp. nov., a moderately thermohalophilic thiosulfate-reducing bacterium from a hypersaline microbial mat.</title>
        <authorList>
            <person name="Ben Hania W."/>
            <person name="Joseph M."/>
            <person name="Fiebig A."/>
            <person name="Bunk B."/>
            <person name="Klenk H.-P."/>
            <person name="Fardeau M.-L."/>
            <person name="Spring S."/>
        </authorList>
    </citation>
    <scope>NUCLEOTIDE SEQUENCE [LARGE SCALE GENOMIC DNA]</scope>
    <source>
        <strain evidence="5 6">L21-TH-D2</strain>
    </source>
</reference>
<dbReference type="InterPro" id="IPR028082">
    <property type="entry name" value="Peripla_BP_I"/>
</dbReference>
<dbReference type="PRINTS" id="PR00036">
    <property type="entry name" value="HTHLACI"/>
</dbReference>
<sequence>MATIKDIAEKAGVSPATVSRVLNYDKSLSVSDETRKKVFEIAEELDYKTVRERKKEREVGKRIKVGLINWYSEKEELGDPYYLSIRLGAEKECYNKNVDIVKIFKQDDRYGINQFDDLDGIIAIGKFSEDDIDTFLSYSKNIVFVDSSPNEKKFDSVVIDFKKAVLEVLKYLIKLGHNQIGYIGGREYVGNNKRLVEDEREETYISFMKEKGLFNPNNIYIGRFTAEDGYKLMKEALQKEEVPTAFFIANDTMATGAIRALYEANLKVPDDISIIGFNDNATSKFLVPPLSTVKVYTEFMGATAVNLLLERINDNREISKKVIIPSELIIRESC</sequence>
<evidence type="ECO:0000313" key="6">
    <source>
        <dbReference type="Proteomes" id="UP000013378"/>
    </source>
</evidence>
<dbReference type="Gene3D" id="1.10.260.40">
    <property type="entry name" value="lambda repressor-like DNA-binding domains"/>
    <property type="match status" value="1"/>
</dbReference>
<dbReference type="Gene3D" id="3.40.50.2300">
    <property type="match status" value="2"/>
</dbReference>
<dbReference type="Pfam" id="PF00356">
    <property type="entry name" value="LacI"/>
    <property type="match status" value="1"/>
</dbReference>
<feature type="domain" description="HTH lacI-type" evidence="4">
    <location>
        <begin position="2"/>
        <end position="58"/>
    </location>
</feature>
<protein>
    <submittedName>
        <fullName evidence="5">Galactose operon repressor</fullName>
    </submittedName>
</protein>
<gene>
    <name evidence="5" type="ORF">L21TH_1012</name>
</gene>
<dbReference type="PROSITE" id="PS00356">
    <property type="entry name" value="HTH_LACI_1"/>
    <property type="match status" value="1"/>
</dbReference>
<dbReference type="PROSITE" id="PS50932">
    <property type="entry name" value="HTH_LACI_2"/>
    <property type="match status" value="1"/>
</dbReference>
<dbReference type="PANTHER" id="PTHR30146:SF149">
    <property type="entry name" value="HTH-TYPE TRANSCRIPTIONAL REGULATOR EBGR"/>
    <property type="match status" value="1"/>
</dbReference>
<evidence type="ECO:0000259" key="4">
    <source>
        <dbReference type="PROSITE" id="PS50932"/>
    </source>
</evidence>
<organism evidence="5 6">
    <name type="scientific">Caldisalinibacter kiritimatiensis</name>
    <dbReference type="NCBI Taxonomy" id="1304284"/>
    <lineage>
        <taxon>Bacteria</taxon>
        <taxon>Bacillati</taxon>
        <taxon>Bacillota</taxon>
        <taxon>Tissierellia</taxon>
        <taxon>Tissierellales</taxon>
        <taxon>Thermohalobacteraceae</taxon>
        <taxon>Caldisalinibacter</taxon>
    </lineage>
</organism>
<dbReference type="InterPro" id="IPR000843">
    <property type="entry name" value="HTH_LacI"/>
</dbReference>
<dbReference type="Pfam" id="PF13377">
    <property type="entry name" value="Peripla_BP_3"/>
    <property type="match status" value="1"/>
</dbReference>
<dbReference type="AlphaFoldDB" id="R1CW95"/>
<dbReference type="SUPFAM" id="SSF47413">
    <property type="entry name" value="lambda repressor-like DNA-binding domains"/>
    <property type="match status" value="1"/>
</dbReference>
<dbReference type="Proteomes" id="UP000013378">
    <property type="component" value="Unassembled WGS sequence"/>
</dbReference>
<keyword evidence="1" id="KW-0805">Transcription regulation</keyword>
<dbReference type="InterPro" id="IPR010982">
    <property type="entry name" value="Lambda_DNA-bd_dom_sf"/>
</dbReference>
<dbReference type="OrthoDB" id="43195at2"/>
<evidence type="ECO:0000313" key="5">
    <source>
        <dbReference type="EMBL" id="EOD00904.1"/>
    </source>
</evidence>
<keyword evidence="6" id="KW-1185">Reference proteome</keyword>
<dbReference type="CDD" id="cd01392">
    <property type="entry name" value="HTH_LacI"/>
    <property type="match status" value="1"/>
</dbReference>
<name>R1CW95_9FIRM</name>
<dbReference type="RefSeq" id="WP_006310982.1">
    <property type="nucleotide sequence ID" value="NZ_ARZA01000105.1"/>
</dbReference>
<evidence type="ECO:0000256" key="3">
    <source>
        <dbReference type="ARBA" id="ARBA00023163"/>
    </source>
</evidence>
<dbReference type="PATRIC" id="fig|1304284.3.peg.993"/>
<dbReference type="GO" id="GO:0003700">
    <property type="term" value="F:DNA-binding transcription factor activity"/>
    <property type="evidence" value="ECO:0007669"/>
    <property type="project" value="TreeGrafter"/>
</dbReference>
<keyword evidence="2" id="KW-0238">DNA-binding</keyword>
<dbReference type="PANTHER" id="PTHR30146">
    <property type="entry name" value="LACI-RELATED TRANSCRIPTIONAL REPRESSOR"/>
    <property type="match status" value="1"/>
</dbReference>
<proteinExistence type="predicted"/>
<evidence type="ECO:0000256" key="2">
    <source>
        <dbReference type="ARBA" id="ARBA00023125"/>
    </source>
</evidence>
<dbReference type="STRING" id="1304284.L21TH_1012"/>
<dbReference type="InterPro" id="IPR046335">
    <property type="entry name" value="LacI/GalR-like_sensor"/>
</dbReference>
<evidence type="ECO:0000256" key="1">
    <source>
        <dbReference type="ARBA" id="ARBA00023015"/>
    </source>
</evidence>
<accession>R1CW95</accession>